<gene>
    <name evidence="2" type="ORF">DQQ10_14185</name>
</gene>
<dbReference type="SUPFAM" id="SSF52540">
    <property type="entry name" value="P-loop containing nucleoside triphosphate hydrolases"/>
    <property type="match status" value="1"/>
</dbReference>
<dbReference type="SUPFAM" id="SSF52980">
    <property type="entry name" value="Restriction endonuclease-like"/>
    <property type="match status" value="1"/>
</dbReference>
<dbReference type="RefSeq" id="WP_112747525.1">
    <property type="nucleotide sequence ID" value="NZ_QMFY01000006.1"/>
</dbReference>
<evidence type="ECO:0000313" key="2">
    <source>
        <dbReference type="EMBL" id="RAW00724.1"/>
    </source>
</evidence>
<dbReference type="EMBL" id="QMFY01000006">
    <property type="protein sequence ID" value="RAW00724.1"/>
    <property type="molecule type" value="Genomic_DNA"/>
</dbReference>
<evidence type="ECO:0000259" key="1">
    <source>
        <dbReference type="Pfam" id="PF12705"/>
    </source>
</evidence>
<sequence length="973" mass="111406">MKAFLEELAESIYAKHRHALDGITLVFPNRRAILYFRKYLSEKLDRPVFSPKFLTIEDFIGGYSAWQVPDKLELIHRLHKVYATITTADQVRESFDQFYFWGEMLLRDFEEVDKYMVDARFLFKDLSHQKEIDSTFDFLTPEQIEFLKSFWLNFDEKDSANKAKFLTLWRKLPEVYDAFKQELASANYAYDGMVHRAVAERFKSGELKIAATATPTIYFAGFNALTKAEEVIISSLVEAGVAHVHWDLDAYYFNNNTQVAGRYFREYEQHKVLKRTFDTDIPANFLNHMRGDHATSNVKLFGASQSVGQAKAAAEIVKDILAKGAVPEDTVIVLPDEKLLMPVLHSVTGTVEKLNVTMGFPLASTPLFNLIELLIELQLIKKGNEFNHRAVTALLGHPYVVAADPAGARSKVKEIVHKSWVSIPSSFLITTTPLHQLMFVPVNEVAGKGIVKPLVHYLREIIVALGNLKFLTDIDREYCLHFLKLISRIEEVIGESESHQEVTAKSERQSLKSFLRLFRQLIRAEKIPFTGEPLRGLQIMGVLETRNLDFKNVLILSLNEGAFPSFASKGSYIPHNIRSAYGLPTPDHQDAMYAYLFYRVLQRAQNVHLFYTTETDDLGEGEMSRYLQQVLYESGVKSERSILHNALQPKPSEAITVVKDQRVFQSLSRFIAGSTASDGLSPTAMNDYIECRLRFYFKYVAGIREAREVEDDLDARMLGNFLHGVMEKFYQDLIDQKKNALIEKEDIHHPEKTIEALIDHVFKKTYHLDPEAAVEYEGQRVVVREVVKRFAHEILKKDEAYAPFELLGVESKKDTYAIRLDLEGNPEVLISGSIDRTDRKDNVIRVIDYKTGKDDISFFGDVRDLMNRDVDRNKAAFQTMVYALLFYKNSKKLTEAVKIVPGLMNRVNLFDDSFTFGLKKDRVLVDDATPMLAEFEDGLKALLQEMFDPAVPFDQTLDDKKCKLCPYREICSR</sequence>
<dbReference type="OrthoDB" id="9762792at2"/>
<dbReference type="InterPro" id="IPR027417">
    <property type="entry name" value="P-loop_NTPase"/>
</dbReference>
<name>A0A364Y1Y3_9BACT</name>
<dbReference type="InterPro" id="IPR011604">
    <property type="entry name" value="PDDEXK-like_dom_sf"/>
</dbReference>
<dbReference type="AlphaFoldDB" id="A0A364Y1Y3"/>
<organism evidence="2 3">
    <name type="scientific">Pseudochryseolinea flava</name>
    <dbReference type="NCBI Taxonomy" id="2059302"/>
    <lineage>
        <taxon>Bacteria</taxon>
        <taxon>Pseudomonadati</taxon>
        <taxon>Bacteroidota</taxon>
        <taxon>Cytophagia</taxon>
        <taxon>Cytophagales</taxon>
        <taxon>Fulvivirgaceae</taxon>
        <taxon>Pseudochryseolinea</taxon>
    </lineage>
</organism>
<reference evidence="2 3" key="1">
    <citation type="submission" date="2018-06" db="EMBL/GenBank/DDBJ databases">
        <title>Chryseolinea flavus sp. nov., a member of the phylum Bacteroidetes isolated from soil.</title>
        <authorList>
            <person name="Li Y."/>
            <person name="Wang J."/>
        </authorList>
    </citation>
    <scope>NUCLEOTIDE SEQUENCE [LARGE SCALE GENOMIC DNA]</scope>
    <source>
        <strain evidence="2 3">SDU1-6</strain>
    </source>
</reference>
<comment type="caution">
    <text evidence="2">The sequence shown here is derived from an EMBL/GenBank/DDBJ whole genome shotgun (WGS) entry which is preliminary data.</text>
</comment>
<dbReference type="Gene3D" id="3.90.320.10">
    <property type="match status" value="1"/>
</dbReference>
<keyword evidence="3" id="KW-1185">Reference proteome</keyword>
<dbReference type="Proteomes" id="UP000251889">
    <property type="component" value="Unassembled WGS sequence"/>
</dbReference>
<accession>A0A364Y1Y3</accession>
<dbReference type="Pfam" id="PF12705">
    <property type="entry name" value="PDDEXK_1"/>
    <property type="match status" value="1"/>
</dbReference>
<evidence type="ECO:0000313" key="3">
    <source>
        <dbReference type="Proteomes" id="UP000251889"/>
    </source>
</evidence>
<dbReference type="InterPro" id="IPR038726">
    <property type="entry name" value="PDDEXK_AddAB-type"/>
</dbReference>
<proteinExistence type="predicted"/>
<feature type="domain" description="PD-(D/E)XK endonuclease-like" evidence="1">
    <location>
        <begin position="680"/>
        <end position="971"/>
    </location>
</feature>
<protein>
    <recommendedName>
        <fullName evidence="1">PD-(D/E)XK endonuclease-like domain-containing protein</fullName>
    </recommendedName>
</protein>
<dbReference type="InterPro" id="IPR011335">
    <property type="entry name" value="Restrct_endonuc-II-like"/>
</dbReference>